<proteinExistence type="predicted"/>
<evidence type="ECO:0000256" key="1">
    <source>
        <dbReference type="SAM" id="Phobius"/>
    </source>
</evidence>
<feature type="transmembrane region" description="Helical" evidence="1">
    <location>
        <begin position="62"/>
        <end position="88"/>
    </location>
</feature>
<dbReference type="EMBL" id="MGGM01000033">
    <property type="protein sequence ID" value="OGM28211.1"/>
    <property type="molecule type" value="Genomic_DNA"/>
</dbReference>
<comment type="caution">
    <text evidence="2">The sequence shown here is derived from an EMBL/GenBank/DDBJ whole genome shotgun (WGS) entry which is preliminary data.</text>
</comment>
<organism evidence="2 3">
    <name type="scientific">Candidatus Woesebacteria bacterium RIFCSPHIGHO2_01_FULL_41_10</name>
    <dbReference type="NCBI Taxonomy" id="1802500"/>
    <lineage>
        <taxon>Bacteria</taxon>
        <taxon>Candidatus Woeseibacteriota</taxon>
    </lineage>
</organism>
<accession>A0A1F7YLJ0</accession>
<reference evidence="2 3" key="1">
    <citation type="journal article" date="2016" name="Nat. Commun.">
        <title>Thousands of microbial genomes shed light on interconnected biogeochemical processes in an aquifer system.</title>
        <authorList>
            <person name="Anantharaman K."/>
            <person name="Brown C.T."/>
            <person name="Hug L.A."/>
            <person name="Sharon I."/>
            <person name="Castelle C.J."/>
            <person name="Probst A.J."/>
            <person name="Thomas B.C."/>
            <person name="Singh A."/>
            <person name="Wilkins M.J."/>
            <person name="Karaoz U."/>
            <person name="Brodie E.L."/>
            <person name="Williams K.H."/>
            <person name="Hubbard S.S."/>
            <person name="Banfield J.F."/>
        </authorList>
    </citation>
    <scope>NUCLEOTIDE SEQUENCE [LARGE SCALE GENOMIC DNA]</scope>
</reference>
<evidence type="ECO:0000313" key="2">
    <source>
        <dbReference type="EMBL" id="OGM28211.1"/>
    </source>
</evidence>
<evidence type="ECO:0008006" key="4">
    <source>
        <dbReference type="Google" id="ProtNLM"/>
    </source>
</evidence>
<dbReference type="Proteomes" id="UP000177263">
    <property type="component" value="Unassembled WGS sequence"/>
</dbReference>
<dbReference type="AlphaFoldDB" id="A0A1F7YLJ0"/>
<dbReference type="Pfam" id="PF14079">
    <property type="entry name" value="DUF4260"/>
    <property type="match status" value="1"/>
</dbReference>
<sequence>MTKVILRLEALALFAASLFLYGIFQGSWGMFIALFLTPDISFIGYAKNEKVGAFLYNLVHNYVLAFLCMAVGMYTDTLFLTGYGIILFSHVSLDRVLGFNLRQATTHS</sequence>
<evidence type="ECO:0000313" key="3">
    <source>
        <dbReference type="Proteomes" id="UP000177263"/>
    </source>
</evidence>
<name>A0A1F7YLJ0_9BACT</name>
<gene>
    <name evidence="2" type="ORF">A2801_04255</name>
</gene>
<protein>
    <recommendedName>
        <fullName evidence="4">DUF4260 domain-containing protein</fullName>
    </recommendedName>
</protein>
<keyword evidence="1" id="KW-1133">Transmembrane helix</keyword>
<feature type="transmembrane region" description="Helical" evidence="1">
    <location>
        <begin position="12"/>
        <end position="36"/>
    </location>
</feature>
<dbReference type="InterPro" id="IPR025356">
    <property type="entry name" value="DUF4260"/>
</dbReference>
<keyword evidence="1" id="KW-0812">Transmembrane</keyword>
<keyword evidence="1" id="KW-0472">Membrane</keyword>